<dbReference type="Pfam" id="PF03721">
    <property type="entry name" value="UDPG_MGDP_dh_N"/>
    <property type="match status" value="1"/>
</dbReference>
<dbReference type="InterPro" id="IPR036291">
    <property type="entry name" value="NAD(P)-bd_dom_sf"/>
</dbReference>
<dbReference type="InterPro" id="IPR008927">
    <property type="entry name" value="6-PGluconate_DH-like_C_sf"/>
</dbReference>
<dbReference type="SUPFAM" id="SSF48179">
    <property type="entry name" value="6-phosphogluconate dehydrogenase C-terminal domain-like"/>
    <property type="match status" value="1"/>
</dbReference>
<reference evidence="4" key="1">
    <citation type="journal article" date="2020" name="Nature">
        <title>Giant virus diversity and host interactions through global metagenomics.</title>
        <authorList>
            <person name="Schulz F."/>
            <person name="Roux S."/>
            <person name="Paez-Espino D."/>
            <person name="Jungbluth S."/>
            <person name="Walsh D.A."/>
            <person name="Denef V.J."/>
            <person name="McMahon K.D."/>
            <person name="Konstantinidis K.T."/>
            <person name="Eloe-Fadrosh E.A."/>
            <person name="Kyrpides N.C."/>
            <person name="Woyke T."/>
        </authorList>
    </citation>
    <scope>NUCLEOTIDE SEQUENCE</scope>
    <source>
        <strain evidence="4">GVMAG-S-1102244-55</strain>
    </source>
</reference>
<dbReference type="GO" id="GO:0051287">
    <property type="term" value="F:NAD binding"/>
    <property type="evidence" value="ECO:0007669"/>
    <property type="project" value="InterPro"/>
</dbReference>
<dbReference type="SUPFAM" id="SSF51735">
    <property type="entry name" value="NAD(P)-binding Rossmann-fold domains"/>
    <property type="match status" value="1"/>
</dbReference>
<dbReference type="InterPro" id="IPR014026">
    <property type="entry name" value="UDP-Glc/GDP-Man_DH_dimer"/>
</dbReference>
<dbReference type="PANTHER" id="PTHR43750">
    <property type="entry name" value="UDP-GLUCOSE 6-DEHYDROGENASE TUAD"/>
    <property type="match status" value="1"/>
</dbReference>
<dbReference type="InterPro" id="IPR013328">
    <property type="entry name" value="6PGD_dom2"/>
</dbReference>
<dbReference type="Gene3D" id="3.40.50.720">
    <property type="entry name" value="NAD(P)-binding Rossmann-like Domain"/>
    <property type="match status" value="1"/>
</dbReference>
<proteinExistence type="inferred from homology"/>
<evidence type="ECO:0000259" key="2">
    <source>
        <dbReference type="Pfam" id="PF00984"/>
    </source>
</evidence>
<dbReference type="Gene3D" id="1.10.1040.10">
    <property type="entry name" value="N-(1-d-carboxylethyl)-l-norvaline Dehydrogenase, domain 2"/>
    <property type="match status" value="1"/>
</dbReference>
<comment type="similarity">
    <text evidence="1">Belongs to the UDP-glucose/GDP-mannose dehydrogenase family.</text>
</comment>
<accession>A0A6C0KEL5</accession>
<dbReference type="PANTHER" id="PTHR43750:SF3">
    <property type="entry name" value="UDP-GLUCOSE 6-DEHYDROGENASE TUAD"/>
    <property type="match status" value="1"/>
</dbReference>
<dbReference type="AlphaFoldDB" id="A0A6C0KEL5"/>
<organism evidence="4">
    <name type="scientific">viral metagenome</name>
    <dbReference type="NCBI Taxonomy" id="1070528"/>
    <lineage>
        <taxon>unclassified sequences</taxon>
        <taxon>metagenomes</taxon>
        <taxon>organismal metagenomes</taxon>
    </lineage>
</organism>
<evidence type="ECO:0008006" key="5">
    <source>
        <dbReference type="Google" id="ProtNLM"/>
    </source>
</evidence>
<dbReference type="Pfam" id="PF00984">
    <property type="entry name" value="UDPG_MGDP_dh"/>
    <property type="match status" value="1"/>
</dbReference>
<dbReference type="InterPro" id="IPR001732">
    <property type="entry name" value="UDP-Glc/GDP-Man_DH_N"/>
</dbReference>
<evidence type="ECO:0000259" key="3">
    <source>
        <dbReference type="Pfam" id="PF03721"/>
    </source>
</evidence>
<feature type="domain" description="UDP-glucose/GDP-mannose dehydrogenase N-terminal" evidence="3">
    <location>
        <begin position="41"/>
        <end position="138"/>
    </location>
</feature>
<dbReference type="EMBL" id="MN740850">
    <property type="protein sequence ID" value="QHU15130.1"/>
    <property type="molecule type" value="Genomic_DNA"/>
</dbReference>
<feature type="domain" description="UDP-glucose/GDP-mannose dehydrogenase dimerisation" evidence="2">
    <location>
        <begin position="164"/>
        <end position="257"/>
    </location>
</feature>
<evidence type="ECO:0000256" key="1">
    <source>
        <dbReference type="ARBA" id="ARBA00006601"/>
    </source>
</evidence>
<dbReference type="GO" id="GO:0016616">
    <property type="term" value="F:oxidoreductase activity, acting on the CH-OH group of donors, NAD or NADP as acceptor"/>
    <property type="evidence" value="ECO:0007669"/>
    <property type="project" value="InterPro"/>
</dbReference>
<protein>
    <recommendedName>
        <fullName evidence="5">UDP-glucose/GDP-mannose dehydrogenase dimerisation domain-containing protein</fullName>
    </recommendedName>
</protein>
<evidence type="ECO:0000313" key="4">
    <source>
        <dbReference type="EMBL" id="QHU15130.1"/>
    </source>
</evidence>
<name>A0A6C0KEL5_9ZZZZ</name>
<sequence length="274" mass="30750">MIGIIGLGFVGGAMFKSFSEKGVSIVGYDKYKNGGIGSLESVLNCDIVFLCLPTLFNDELKQYNKGPINEVCLELEKNKYNGVVVVKSTVEPETINKLSKKYNLKLCHNPEFLTARTAYEDFHNQTHIVLGRGLNTTNEDMNSVKEFYKRNYPEATVSVCTSLESESMKIMCNSFYASKVMLFNEYYLLCMNNGANYNVIKNLMLKNNWINSMHTSVPGPDGSLGYGGACFPKDTQALCEYMKSYNSPSIVLESVIKEKDAIRSKTERVLEKTQ</sequence>